<feature type="region of interest" description="Disordered" evidence="1">
    <location>
        <begin position="85"/>
        <end position="105"/>
    </location>
</feature>
<evidence type="ECO:0000256" key="1">
    <source>
        <dbReference type="SAM" id="MobiDB-lite"/>
    </source>
</evidence>
<proteinExistence type="predicted"/>
<protein>
    <submittedName>
        <fullName evidence="2">Uncharacterized protein</fullName>
    </submittedName>
</protein>
<name>A0A6H5HE23_9HEMI</name>
<gene>
    <name evidence="2" type="ORF">NTEN_LOCUS16606</name>
</gene>
<organism evidence="2 3">
    <name type="scientific">Nesidiocoris tenuis</name>
    <dbReference type="NCBI Taxonomy" id="355587"/>
    <lineage>
        <taxon>Eukaryota</taxon>
        <taxon>Metazoa</taxon>
        <taxon>Ecdysozoa</taxon>
        <taxon>Arthropoda</taxon>
        <taxon>Hexapoda</taxon>
        <taxon>Insecta</taxon>
        <taxon>Pterygota</taxon>
        <taxon>Neoptera</taxon>
        <taxon>Paraneoptera</taxon>
        <taxon>Hemiptera</taxon>
        <taxon>Heteroptera</taxon>
        <taxon>Panheteroptera</taxon>
        <taxon>Cimicomorpha</taxon>
        <taxon>Miridae</taxon>
        <taxon>Dicyphina</taxon>
        <taxon>Nesidiocoris</taxon>
    </lineage>
</organism>
<feature type="compositionally biased region" description="Basic residues" evidence="1">
    <location>
        <begin position="85"/>
        <end position="99"/>
    </location>
</feature>
<reference evidence="2 3" key="1">
    <citation type="submission" date="2020-02" db="EMBL/GenBank/DDBJ databases">
        <authorList>
            <person name="Ferguson B K."/>
        </authorList>
    </citation>
    <scope>NUCLEOTIDE SEQUENCE [LARGE SCALE GENOMIC DNA]</scope>
</reference>
<evidence type="ECO:0000313" key="3">
    <source>
        <dbReference type="Proteomes" id="UP000479000"/>
    </source>
</evidence>
<dbReference type="Proteomes" id="UP000479000">
    <property type="component" value="Unassembled WGS sequence"/>
</dbReference>
<accession>A0A6H5HE23</accession>
<feature type="non-terminal residue" evidence="2">
    <location>
        <position position="229"/>
    </location>
</feature>
<keyword evidence="3" id="KW-1185">Reference proteome</keyword>
<dbReference type="AlphaFoldDB" id="A0A6H5HE23"/>
<sequence>MRYRTCDNNSITEILVTDFQKRMGIDFLIQWFKCGGDIKNLSKKRHKPLPNMARHPHRKGYRSLHKRNHLVDAVGRKLGCHKSAGRCSKTRLKPPRRPLRPNWKAPRLPHFRDPLPLRNARKTRNIHVFCKAFRPSLYIDDALLGKMLMIFASERSVCRRNSSADARVIKMIENSTKIILTCFRSLDKREDQRPSCPRGRESPAGRPINCATSFLRAPEKKRRASRRGG</sequence>
<evidence type="ECO:0000313" key="2">
    <source>
        <dbReference type="EMBL" id="CAB0011699.1"/>
    </source>
</evidence>
<dbReference type="EMBL" id="CADCXU010024253">
    <property type="protein sequence ID" value="CAB0011699.1"/>
    <property type="molecule type" value="Genomic_DNA"/>
</dbReference>